<evidence type="ECO:0000259" key="1">
    <source>
        <dbReference type="Pfam" id="PF07883"/>
    </source>
</evidence>
<evidence type="ECO:0000313" key="2">
    <source>
        <dbReference type="EMBL" id="PMR82755.1"/>
    </source>
</evidence>
<keyword evidence="3" id="KW-1185">Reference proteome</keyword>
<dbReference type="Gene3D" id="2.60.120.10">
    <property type="entry name" value="Jelly Rolls"/>
    <property type="match status" value="1"/>
</dbReference>
<sequence>MAKRAVHSTLEDAINLGPAPPGNLAIPIFSHGTMVTELYTPEGSDPQTPHSRDEIYIVAKGSGQFFDGQETLEIKEGSFIFVPAGTEYRFLNFTVGFSVWVVFYGPEGGES</sequence>
<dbReference type="InterPro" id="IPR014710">
    <property type="entry name" value="RmlC-like_jellyroll"/>
</dbReference>
<evidence type="ECO:0000313" key="3">
    <source>
        <dbReference type="Proteomes" id="UP000235547"/>
    </source>
</evidence>
<reference evidence="2 3" key="1">
    <citation type="submission" date="2018-01" db="EMBL/GenBank/DDBJ databases">
        <title>Halomonas endophytica sp. nov., isolated from storage liquid in the stems of Populus euphratica.</title>
        <authorList>
            <person name="Chen C."/>
        </authorList>
    </citation>
    <scope>NUCLEOTIDE SEQUENCE [LARGE SCALE GENOMIC DNA]</scope>
    <source>
        <strain evidence="2 3">BZ-SZ-XJ27</strain>
    </source>
</reference>
<dbReference type="EMBL" id="PNRG01000001">
    <property type="protein sequence ID" value="PMR82755.1"/>
    <property type="molecule type" value="Genomic_DNA"/>
</dbReference>
<gene>
    <name evidence="2" type="ORF">C1H70_00390</name>
</gene>
<proteinExistence type="predicted"/>
<comment type="caution">
    <text evidence="2">The sequence shown here is derived from an EMBL/GenBank/DDBJ whole genome shotgun (WGS) entry which is preliminary data.</text>
</comment>
<dbReference type="Pfam" id="PF07883">
    <property type="entry name" value="Cupin_2"/>
    <property type="match status" value="1"/>
</dbReference>
<dbReference type="InterPro" id="IPR013096">
    <property type="entry name" value="Cupin_2"/>
</dbReference>
<accession>A0A2N7UQP5</accession>
<dbReference type="InterPro" id="IPR011051">
    <property type="entry name" value="RmlC_Cupin_sf"/>
</dbReference>
<name>A0A2N7UQP5_9GAMM</name>
<protein>
    <submittedName>
        <fullName evidence="2">Cupin domain-containing protein</fullName>
    </submittedName>
</protein>
<dbReference type="AlphaFoldDB" id="A0A2N7UQP5"/>
<dbReference type="CDD" id="cd02208">
    <property type="entry name" value="cupin_RmlC-like"/>
    <property type="match status" value="1"/>
</dbReference>
<dbReference type="Proteomes" id="UP000235547">
    <property type="component" value="Unassembled WGS sequence"/>
</dbReference>
<dbReference type="SUPFAM" id="SSF51182">
    <property type="entry name" value="RmlC-like cupins"/>
    <property type="match status" value="1"/>
</dbReference>
<feature type="domain" description="Cupin type-2" evidence="1">
    <location>
        <begin position="39"/>
        <end position="92"/>
    </location>
</feature>
<dbReference type="OrthoDB" id="9798709at2"/>
<organism evidence="2 3">
    <name type="scientific">Halomonas urumqiensis</name>
    <dbReference type="NCBI Taxonomy" id="1684789"/>
    <lineage>
        <taxon>Bacteria</taxon>
        <taxon>Pseudomonadati</taxon>
        <taxon>Pseudomonadota</taxon>
        <taxon>Gammaproteobacteria</taxon>
        <taxon>Oceanospirillales</taxon>
        <taxon>Halomonadaceae</taxon>
        <taxon>Halomonas</taxon>
    </lineage>
</organism>